<organism evidence="1 2">
    <name type="scientific">Lindgomyces ingoldianus</name>
    <dbReference type="NCBI Taxonomy" id="673940"/>
    <lineage>
        <taxon>Eukaryota</taxon>
        <taxon>Fungi</taxon>
        <taxon>Dikarya</taxon>
        <taxon>Ascomycota</taxon>
        <taxon>Pezizomycotina</taxon>
        <taxon>Dothideomycetes</taxon>
        <taxon>Pleosporomycetidae</taxon>
        <taxon>Pleosporales</taxon>
        <taxon>Lindgomycetaceae</taxon>
        <taxon>Lindgomyces</taxon>
    </lineage>
</organism>
<sequence length="308" mass="34833">MQVWACAGGLGEDWPSAPYLGAQCHKEKYDISKSMDALYAGDSKEAARLEMHSQSHLCLKARPPFTRPDSGLSSAQTQLRRAPPGFPIGPGFLSQPRRPRNNLDPDPEYCTLSAYTGKRSAAKGEIDFPTAIPHVLELLPDLGVLHWELRKFLWVHCVQTTLESPFFGIKMPQTMLFNPNVPDLRLVWSKDYDRHHPFMIEARGAFFHSKTMFFQYTTRTKLRLSYITSLWLAWRARIFHAISPPRPALSDPNGFWLWLVQSSPACARMHAVLEQIALIATHNRVQSTSLLVKGTTTTQDVKCLAAFQ</sequence>
<evidence type="ECO:0000313" key="2">
    <source>
        <dbReference type="Proteomes" id="UP000799755"/>
    </source>
</evidence>
<proteinExistence type="predicted"/>
<comment type="caution">
    <text evidence="1">The sequence shown here is derived from an EMBL/GenBank/DDBJ whole genome shotgun (WGS) entry which is preliminary data.</text>
</comment>
<evidence type="ECO:0000313" key="1">
    <source>
        <dbReference type="EMBL" id="KAF2464285.1"/>
    </source>
</evidence>
<accession>A0ACB6QDR4</accession>
<protein>
    <submittedName>
        <fullName evidence="1">Uncharacterized protein</fullName>
    </submittedName>
</protein>
<dbReference type="Proteomes" id="UP000799755">
    <property type="component" value="Unassembled WGS sequence"/>
</dbReference>
<reference evidence="1" key="1">
    <citation type="journal article" date="2020" name="Stud. Mycol.">
        <title>101 Dothideomycetes genomes: a test case for predicting lifestyles and emergence of pathogens.</title>
        <authorList>
            <person name="Haridas S."/>
            <person name="Albert R."/>
            <person name="Binder M."/>
            <person name="Bloem J."/>
            <person name="Labutti K."/>
            <person name="Salamov A."/>
            <person name="Andreopoulos B."/>
            <person name="Baker S."/>
            <person name="Barry K."/>
            <person name="Bills G."/>
            <person name="Bluhm B."/>
            <person name="Cannon C."/>
            <person name="Castanera R."/>
            <person name="Culley D."/>
            <person name="Daum C."/>
            <person name="Ezra D."/>
            <person name="Gonzalez J."/>
            <person name="Henrissat B."/>
            <person name="Kuo A."/>
            <person name="Liang C."/>
            <person name="Lipzen A."/>
            <person name="Lutzoni F."/>
            <person name="Magnuson J."/>
            <person name="Mondo S."/>
            <person name="Nolan M."/>
            <person name="Ohm R."/>
            <person name="Pangilinan J."/>
            <person name="Park H.-J."/>
            <person name="Ramirez L."/>
            <person name="Alfaro M."/>
            <person name="Sun H."/>
            <person name="Tritt A."/>
            <person name="Yoshinaga Y."/>
            <person name="Zwiers L.-H."/>
            <person name="Turgeon B."/>
            <person name="Goodwin S."/>
            <person name="Spatafora J."/>
            <person name="Crous P."/>
            <person name="Grigoriev I."/>
        </authorList>
    </citation>
    <scope>NUCLEOTIDE SEQUENCE</scope>
    <source>
        <strain evidence="1">ATCC 200398</strain>
    </source>
</reference>
<gene>
    <name evidence="1" type="ORF">BDR25DRAFT_361787</name>
</gene>
<keyword evidence="2" id="KW-1185">Reference proteome</keyword>
<dbReference type="EMBL" id="MU003538">
    <property type="protein sequence ID" value="KAF2464285.1"/>
    <property type="molecule type" value="Genomic_DNA"/>
</dbReference>
<name>A0ACB6QDR4_9PLEO</name>